<gene>
    <name evidence="2" type="ORF">RRG08_057357</name>
</gene>
<accession>A0AAE0YJH2</accession>
<evidence type="ECO:0000313" key="3">
    <source>
        <dbReference type="Proteomes" id="UP001283361"/>
    </source>
</evidence>
<protein>
    <submittedName>
        <fullName evidence="2">Uncharacterized protein</fullName>
    </submittedName>
</protein>
<name>A0AAE0YJH2_9GAST</name>
<comment type="caution">
    <text evidence="2">The sequence shown here is derived from an EMBL/GenBank/DDBJ whole genome shotgun (WGS) entry which is preliminary data.</text>
</comment>
<dbReference type="EMBL" id="JAWDGP010006072">
    <property type="protein sequence ID" value="KAK3747813.1"/>
    <property type="molecule type" value="Genomic_DNA"/>
</dbReference>
<sequence length="136" mass="14885">MRSAPAKGMFKNCGGLLANPMIFDNSESIAPMKHPRSATPRGPGFISFPKGTPKPLPKPLLHKLPVTQSIEGAKPPPRSPRFNISEGQPCCQRIAETPARVARRWKYHPRDSIPLVSLGDGQTPPKEGVSQGFWRP</sequence>
<dbReference type="AlphaFoldDB" id="A0AAE0YJH2"/>
<feature type="region of interest" description="Disordered" evidence="1">
    <location>
        <begin position="69"/>
        <end position="88"/>
    </location>
</feature>
<feature type="region of interest" description="Disordered" evidence="1">
    <location>
        <begin position="112"/>
        <end position="136"/>
    </location>
</feature>
<dbReference type="Proteomes" id="UP001283361">
    <property type="component" value="Unassembled WGS sequence"/>
</dbReference>
<evidence type="ECO:0000256" key="1">
    <source>
        <dbReference type="SAM" id="MobiDB-lite"/>
    </source>
</evidence>
<proteinExistence type="predicted"/>
<organism evidence="2 3">
    <name type="scientific">Elysia crispata</name>
    <name type="common">lettuce slug</name>
    <dbReference type="NCBI Taxonomy" id="231223"/>
    <lineage>
        <taxon>Eukaryota</taxon>
        <taxon>Metazoa</taxon>
        <taxon>Spiralia</taxon>
        <taxon>Lophotrochozoa</taxon>
        <taxon>Mollusca</taxon>
        <taxon>Gastropoda</taxon>
        <taxon>Heterobranchia</taxon>
        <taxon>Euthyneura</taxon>
        <taxon>Panpulmonata</taxon>
        <taxon>Sacoglossa</taxon>
        <taxon>Placobranchoidea</taxon>
        <taxon>Plakobranchidae</taxon>
        <taxon>Elysia</taxon>
    </lineage>
</organism>
<evidence type="ECO:0000313" key="2">
    <source>
        <dbReference type="EMBL" id="KAK3747813.1"/>
    </source>
</evidence>
<feature type="region of interest" description="Disordered" evidence="1">
    <location>
        <begin position="30"/>
        <end position="58"/>
    </location>
</feature>
<keyword evidence="3" id="KW-1185">Reference proteome</keyword>
<reference evidence="2" key="1">
    <citation type="journal article" date="2023" name="G3 (Bethesda)">
        <title>A reference genome for the long-term kleptoplast-retaining sea slug Elysia crispata morphotype clarki.</title>
        <authorList>
            <person name="Eastman K.E."/>
            <person name="Pendleton A.L."/>
            <person name="Shaikh M.A."/>
            <person name="Suttiyut T."/>
            <person name="Ogas R."/>
            <person name="Tomko P."/>
            <person name="Gavelis G."/>
            <person name="Widhalm J.R."/>
            <person name="Wisecaver J.H."/>
        </authorList>
    </citation>
    <scope>NUCLEOTIDE SEQUENCE</scope>
    <source>
        <strain evidence="2">ECLA1</strain>
    </source>
</reference>